<dbReference type="AlphaFoldDB" id="A0AAV6GQ20"/>
<feature type="domain" description="Sushi" evidence="6">
    <location>
        <begin position="236"/>
        <end position="299"/>
    </location>
</feature>
<keyword evidence="4" id="KW-0472">Membrane</keyword>
<feature type="region of interest" description="Disordered" evidence="3">
    <location>
        <begin position="451"/>
        <end position="519"/>
    </location>
</feature>
<dbReference type="InterPro" id="IPR042866">
    <property type="entry name" value="SUSD6"/>
</dbReference>
<feature type="domain" description="Sushi" evidence="6">
    <location>
        <begin position="102"/>
        <end position="165"/>
    </location>
</feature>
<dbReference type="InterPro" id="IPR000436">
    <property type="entry name" value="Sushi_SCR_CCP_dom"/>
</dbReference>
<feature type="transmembrane region" description="Helical" evidence="4">
    <location>
        <begin position="309"/>
        <end position="337"/>
    </location>
</feature>
<evidence type="ECO:0000256" key="4">
    <source>
        <dbReference type="SAM" id="Phobius"/>
    </source>
</evidence>
<dbReference type="GO" id="GO:0006974">
    <property type="term" value="P:DNA damage response"/>
    <property type="evidence" value="ECO:0007669"/>
    <property type="project" value="TreeGrafter"/>
</dbReference>
<feature type="disulfide bond" evidence="2">
    <location>
        <begin position="71"/>
        <end position="98"/>
    </location>
</feature>
<evidence type="ECO:0000256" key="5">
    <source>
        <dbReference type="SAM" id="SignalP"/>
    </source>
</evidence>
<dbReference type="Proteomes" id="UP000823561">
    <property type="component" value="Chromosome 8"/>
</dbReference>
<evidence type="ECO:0000313" key="7">
    <source>
        <dbReference type="EMBL" id="KAG5277249.1"/>
    </source>
</evidence>
<dbReference type="Gene3D" id="2.10.70.10">
    <property type="entry name" value="Complement Module, domain 1"/>
    <property type="match status" value="4"/>
</dbReference>
<evidence type="ECO:0000256" key="2">
    <source>
        <dbReference type="PROSITE-ProRule" id="PRU00302"/>
    </source>
</evidence>
<comment type="caution">
    <text evidence="7">The sequence shown here is derived from an EMBL/GenBank/DDBJ whole genome shotgun (WGS) entry which is preliminary data.</text>
</comment>
<dbReference type="InterPro" id="IPR035976">
    <property type="entry name" value="Sushi/SCR/CCP_sf"/>
</dbReference>
<dbReference type="EMBL" id="JADWDJ010000008">
    <property type="protein sequence ID" value="KAG5277249.1"/>
    <property type="molecule type" value="Genomic_DNA"/>
</dbReference>
<keyword evidence="4" id="KW-0812">Transmembrane</keyword>
<organism evidence="7 8">
    <name type="scientific">Alosa alosa</name>
    <name type="common">allis shad</name>
    <dbReference type="NCBI Taxonomy" id="278164"/>
    <lineage>
        <taxon>Eukaryota</taxon>
        <taxon>Metazoa</taxon>
        <taxon>Chordata</taxon>
        <taxon>Craniata</taxon>
        <taxon>Vertebrata</taxon>
        <taxon>Euteleostomi</taxon>
        <taxon>Actinopterygii</taxon>
        <taxon>Neopterygii</taxon>
        <taxon>Teleostei</taxon>
        <taxon>Clupei</taxon>
        <taxon>Clupeiformes</taxon>
        <taxon>Clupeoidei</taxon>
        <taxon>Clupeidae</taxon>
        <taxon>Alosa</taxon>
    </lineage>
</organism>
<dbReference type="SMART" id="SM00032">
    <property type="entry name" value="CCP"/>
    <property type="match status" value="4"/>
</dbReference>
<protein>
    <recommendedName>
        <fullName evidence="6">Sushi domain-containing protein</fullName>
    </recommendedName>
</protein>
<comment type="caution">
    <text evidence="2">Lacks conserved residue(s) required for the propagation of feature annotation.</text>
</comment>
<feature type="domain" description="Sushi" evidence="6">
    <location>
        <begin position="38"/>
        <end position="100"/>
    </location>
</feature>
<gene>
    <name evidence="7" type="ORF">AALO_G00115380</name>
</gene>
<feature type="chain" id="PRO_5043921778" description="Sushi domain-containing protein" evidence="5">
    <location>
        <begin position="38"/>
        <end position="519"/>
    </location>
</feature>
<dbReference type="PROSITE" id="PS50923">
    <property type="entry name" value="SUSHI"/>
    <property type="match status" value="4"/>
</dbReference>
<sequence length="519" mass="54908">MSGGMVAVPSPLAPCSVSPRLAVPVVLLLATLTRAHASGCPRPSGVQHGWVNLTETNRGSVPVGTLLQYSCYPGYMLDGPSVITCAASGHWSYEPPLCIRTDACRPPSKPENGGYTCHPSPCRQFTQGTAIEYYCDEGYTLRGEYKYRTCQNGEWDLGLLISCHLIQDNMVQGCPRPSGVQHGWVNLTETNRGSVPVGMVLQYSCDPGYMLDGPSVITCAASGHWSYQPPLCIRTDDCQPPSEPENGGYTCHPSPCHRLTQGTVIEYFCDEGFALKGEYNYRTCQNGEWDSAMQVSCHQSQGKDEHSPLAMPALSIVASTASSVALILLLVVLFVLLQPKLKSLHHSRREQGVSGQPSSIVVEGVQVSLPSYEEAVYGSSGVATAASSSSSSSSSSSAPQESRVQIVLSEGPQSDGGSQADCRLLPCTSSSSSSASSSRSLRHAETVLVHPAPSCSSSSPSPYSPPSPCSWAAEQPSSSGASAAAGPLPHDSESSDQHSLLSLTSSEDFADDIPLLKEA</sequence>
<dbReference type="Pfam" id="PF00084">
    <property type="entry name" value="Sushi"/>
    <property type="match status" value="4"/>
</dbReference>
<dbReference type="PANTHER" id="PTHR46839:SF1">
    <property type="entry name" value="SUSHI DOMAIN-CONTAINING 6"/>
    <property type="match status" value="1"/>
</dbReference>
<name>A0AAV6GQ20_9TELE</name>
<keyword evidence="1 2" id="KW-1015">Disulfide bond</keyword>
<accession>A0AAV6GQ20</accession>
<evidence type="ECO:0000259" key="6">
    <source>
        <dbReference type="PROSITE" id="PS50923"/>
    </source>
</evidence>
<proteinExistence type="predicted"/>
<keyword evidence="5" id="KW-0732">Signal</keyword>
<keyword evidence="4" id="KW-1133">Transmembrane helix</keyword>
<feature type="compositionally biased region" description="Low complexity" evidence="3">
    <location>
        <begin position="477"/>
        <end position="486"/>
    </location>
</feature>
<dbReference type="PANTHER" id="PTHR46839">
    <property type="entry name" value="SUSHI DOMAIN-CONTAINING PROTEIN 6"/>
    <property type="match status" value="1"/>
</dbReference>
<reference evidence="7" key="1">
    <citation type="submission" date="2020-10" db="EMBL/GenBank/DDBJ databases">
        <title>Chromosome-scale genome assembly of the Allis shad, Alosa alosa.</title>
        <authorList>
            <person name="Margot Z."/>
            <person name="Christophe K."/>
            <person name="Cabau C."/>
            <person name="Louis A."/>
            <person name="Berthelot C."/>
            <person name="Parey E."/>
            <person name="Roest Crollius H."/>
            <person name="Montfort J."/>
            <person name="Robinson-Rechavi M."/>
            <person name="Bucao C."/>
            <person name="Bouchez O."/>
            <person name="Gislard M."/>
            <person name="Lluch J."/>
            <person name="Milhes M."/>
            <person name="Lampietro C."/>
            <person name="Lopez Roques C."/>
            <person name="Donnadieu C."/>
            <person name="Braasch I."/>
            <person name="Desvignes T."/>
            <person name="Postlethwait J."/>
            <person name="Bobe J."/>
            <person name="Guiguen Y."/>
        </authorList>
    </citation>
    <scope>NUCLEOTIDE SEQUENCE</scope>
    <source>
        <strain evidence="7">M-15738</strain>
        <tissue evidence="7">Blood</tissue>
    </source>
</reference>
<evidence type="ECO:0000256" key="1">
    <source>
        <dbReference type="ARBA" id="ARBA00023157"/>
    </source>
</evidence>
<feature type="domain" description="Sushi" evidence="6">
    <location>
        <begin position="172"/>
        <end position="234"/>
    </location>
</feature>
<feature type="disulfide bond" evidence="2">
    <location>
        <begin position="205"/>
        <end position="232"/>
    </location>
</feature>
<dbReference type="CDD" id="cd00033">
    <property type="entry name" value="CCP"/>
    <property type="match status" value="4"/>
</dbReference>
<dbReference type="SUPFAM" id="SSF57535">
    <property type="entry name" value="Complement control module/SCR domain"/>
    <property type="match status" value="4"/>
</dbReference>
<evidence type="ECO:0000313" key="8">
    <source>
        <dbReference type="Proteomes" id="UP000823561"/>
    </source>
</evidence>
<keyword evidence="8" id="KW-1185">Reference proteome</keyword>
<feature type="signal peptide" evidence="5">
    <location>
        <begin position="1"/>
        <end position="37"/>
    </location>
</feature>
<keyword evidence="2" id="KW-0768">Sushi</keyword>
<feature type="compositionally biased region" description="Polar residues" evidence="3">
    <location>
        <begin position="497"/>
        <end position="507"/>
    </location>
</feature>
<evidence type="ECO:0000256" key="3">
    <source>
        <dbReference type="SAM" id="MobiDB-lite"/>
    </source>
</evidence>